<name>A0ABQ3VP99_9CHLR</name>
<dbReference type="PANTHER" id="PTHR43537:SF51">
    <property type="entry name" value="HTH-TYPE TRANSCRIPTIONAL REGULATOR LGOR-RELATED"/>
    <property type="match status" value="1"/>
</dbReference>
<accession>A0ABQ3VP99</accession>
<dbReference type="InterPro" id="IPR008920">
    <property type="entry name" value="TF_FadR/GntR_C"/>
</dbReference>
<dbReference type="Proteomes" id="UP000635565">
    <property type="component" value="Unassembled WGS sequence"/>
</dbReference>
<feature type="domain" description="HTH gntR-type" evidence="4">
    <location>
        <begin position="13"/>
        <end position="80"/>
    </location>
</feature>
<comment type="caution">
    <text evidence="5">The sequence shown here is derived from an EMBL/GenBank/DDBJ whole genome shotgun (WGS) entry which is preliminary data.</text>
</comment>
<dbReference type="InterPro" id="IPR036390">
    <property type="entry name" value="WH_DNA-bd_sf"/>
</dbReference>
<dbReference type="PRINTS" id="PR00035">
    <property type="entry name" value="HTHGNTR"/>
</dbReference>
<dbReference type="InterPro" id="IPR036388">
    <property type="entry name" value="WH-like_DNA-bd_sf"/>
</dbReference>
<dbReference type="SUPFAM" id="SSF46785">
    <property type="entry name" value="Winged helix' DNA-binding domain"/>
    <property type="match status" value="1"/>
</dbReference>
<dbReference type="InterPro" id="IPR000524">
    <property type="entry name" value="Tscrpt_reg_HTH_GntR"/>
</dbReference>
<dbReference type="EMBL" id="BNJJ01000017">
    <property type="protein sequence ID" value="GHO87514.1"/>
    <property type="molecule type" value="Genomic_DNA"/>
</dbReference>
<dbReference type="SMART" id="SM00895">
    <property type="entry name" value="FCD"/>
    <property type="match status" value="1"/>
</dbReference>
<keyword evidence="6" id="KW-1185">Reference proteome</keyword>
<evidence type="ECO:0000256" key="3">
    <source>
        <dbReference type="ARBA" id="ARBA00023163"/>
    </source>
</evidence>
<dbReference type="InterPro" id="IPR011711">
    <property type="entry name" value="GntR_C"/>
</dbReference>
<keyword evidence="2" id="KW-0238">DNA-binding</keyword>
<evidence type="ECO:0000313" key="6">
    <source>
        <dbReference type="Proteomes" id="UP000635565"/>
    </source>
</evidence>
<evidence type="ECO:0000313" key="5">
    <source>
        <dbReference type="EMBL" id="GHO87514.1"/>
    </source>
</evidence>
<keyword evidence="1" id="KW-0805">Transcription regulation</keyword>
<dbReference type="SMART" id="SM00345">
    <property type="entry name" value="HTH_GNTR"/>
    <property type="match status" value="1"/>
</dbReference>
<dbReference type="Gene3D" id="1.10.10.10">
    <property type="entry name" value="Winged helix-like DNA-binding domain superfamily/Winged helix DNA-binding domain"/>
    <property type="match status" value="1"/>
</dbReference>
<evidence type="ECO:0000259" key="4">
    <source>
        <dbReference type="PROSITE" id="PS50949"/>
    </source>
</evidence>
<dbReference type="PROSITE" id="PS50949">
    <property type="entry name" value="HTH_GNTR"/>
    <property type="match status" value="1"/>
</dbReference>
<dbReference type="Pfam" id="PF07729">
    <property type="entry name" value="FCD"/>
    <property type="match status" value="1"/>
</dbReference>
<proteinExistence type="predicted"/>
<sequence>MERAALTNKLEHQSLTQRIHDRVRELIESGALSPGTQLDERKLAKDMAVSRTPLREAIATLVEAGIVERHPYRGNFVRTFSAGQVNDLYVVRQALEGLATRLAVSKLSEEGLAELHLILDEAQAALERSDLIGYSNADQRFHEAIAQASENEILIESLNRLKCQIQIVRLSANRDPDVVARTALERPRILAALEARDGDLAARLIEEHIDGVRRAVISQMSATEA</sequence>
<dbReference type="Pfam" id="PF00392">
    <property type="entry name" value="GntR"/>
    <property type="match status" value="1"/>
</dbReference>
<protein>
    <submittedName>
        <fullName evidence="5">GntR family transcriptional regulator</fullName>
    </submittedName>
</protein>
<keyword evidence="3" id="KW-0804">Transcription</keyword>
<dbReference type="SUPFAM" id="SSF48008">
    <property type="entry name" value="GntR ligand-binding domain-like"/>
    <property type="match status" value="1"/>
</dbReference>
<evidence type="ECO:0000256" key="2">
    <source>
        <dbReference type="ARBA" id="ARBA00023125"/>
    </source>
</evidence>
<dbReference type="RefSeq" id="WP_201365074.1">
    <property type="nucleotide sequence ID" value="NZ_BNJJ01000017.1"/>
</dbReference>
<evidence type="ECO:0000256" key="1">
    <source>
        <dbReference type="ARBA" id="ARBA00023015"/>
    </source>
</evidence>
<gene>
    <name evidence="5" type="ORF">KSZ_55200</name>
</gene>
<dbReference type="Gene3D" id="1.20.120.530">
    <property type="entry name" value="GntR ligand-binding domain-like"/>
    <property type="match status" value="1"/>
</dbReference>
<dbReference type="CDD" id="cd07377">
    <property type="entry name" value="WHTH_GntR"/>
    <property type="match status" value="1"/>
</dbReference>
<organism evidence="5 6">
    <name type="scientific">Dictyobacter formicarum</name>
    <dbReference type="NCBI Taxonomy" id="2778368"/>
    <lineage>
        <taxon>Bacteria</taxon>
        <taxon>Bacillati</taxon>
        <taxon>Chloroflexota</taxon>
        <taxon>Ktedonobacteria</taxon>
        <taxon>Ktedonobacterales</taxon>
        <taxon>Dictyobacteraceae</taxon>
        <taxon>Dictyobacter</taxon>
    </lineage>
</organism>
<reference evidence="5 6" key="1">
    <citation type="journal article" date="2021" name="Int. J. Syst. Evol. Microbiol.">
        <title>Reticulibacter mediterranei gen. nov., sp. nov., within the new family Reticulibacteraceae fam. nov., and Ktedonospora formicarum gen. nov., sp. nov., Ktedonobacter robiniae sp. nov., Dictyobacter formicarum sp. nov. and Dictyobacter arantiisoli sp. nov., belonging to the class Ktedonobacteria.</title>
        <authorList>
            <person name="Yabe S."/>
            <person name="Zheng Y."/>
            <person name="Wang C.M."/>
            <person name="Sakai Y."/>
            <person name="Abe K."/>
            <person name="Yokota A."/>
            <person name="Donadio S."/>
            <person name="Cavaletti L."/>
            <person name="Monciardini P."/>
        </authorList>
    </citation>
    <scope>NUCLEOTIDE SEQUENCE [LARGE SCALE GENOMIC DNA]</scope>
    <source>
        <strain evidence="5 6">SOSP1-9</strain>
    </source>
</reference>
<dbReference type="PANTHER" id="PTHR43537">
    <property type="entry name" value="TRANSCRIPTIONAL REGULATOR, GNTR FAMILY"/>
    <property type="match status" value="1"/>
</dbReference>